<reference evidence="6 7" key="1">
    <citation type="journal article" date="2012" name="PLoS ONE">
        <title>Sequence and analysis of the genome of the pathogenic yeast Candida orthopsilosis.</title>
        <authorList>
            <person name="Riccombeni A."/>
            <person name="Vidanes G."/>
            <person name="Proux-Wera E."/>
            <person name="Wolfe K.H."/>
            <person name="Butler G."/>
        </authorList>
    </citation>
    <scope>NUCLEOTIDE SEQUENCE [LARGE SCALE GENOMIC DNA]</scope>
    <source>
        <strain evidence="6 7">Co 90-125</strain>
    </source>
</reference>
<dbReference type="Gene3D" id="2.30.29.30">
    <property type="entry name" value="Pleckstrin-homology domain (PH domain)/Phosphotyrosine-binding domain (PTB)"/>
    <property type="match status" value="1"/>
</dbReference>
<dbReference type="Proteomes" id="UP000005018">
    <property type="component" value="Chromosome 2"/>
</dbReference>
<dbReference type="InterPro" id="IPR050302">
    <property type="entry name" value="Rab_GAP_TBC_domain"/>
</dbReference>
<evidence type="ECO:0000256" key="4">
    <source>
        <dbReference type="SAM" id="MobiDB-lite"/>
    </source>
</evidence>
<dbReference type="SUPFAM" id="SSF50729">
    <property type="entry name" value="PH domain-like"/>
    <property type="match status" value="1"/>
</dbReference>
<dbReference type="SUPFAM" id="SSF47473">
    <property type="entry name" value="EF-hand"/>
    <property type="match status" value="1"/>
</dbReference>
<dbReference type="PROSITE" id="PS50086">
    <property type="entry name" value="TBC_RABGAP"/>
    <property type="match status" value="1"/>
</dbReference>
<dbReference type="KEGG" id="cot:CORT_0B00610"/>
<dbReference type="InterPro" id="IPR000195">
    <property type="entry name" value="Rab-GAP-TBC_dom"/>
</dbReference>
<feature type="compositionally biased region" description="Basic and acidic residues" evidence="4">
    <location>
        <begin position="966"/>
        <end position="976"/>
    </location>
</feature>
<dbReference type="EMBL" id="HE681720">
    <property type="protein sequence ID" value="CCG21782.1"/>
    <property type="molecule type" value="Genomic_DNA"/>
</dbReference>
<evidence type="ECO:0000313" key="6">
    <source>
        <dbReference type="EMBL" id="CCG21782.1"/>
    </source>
</evidence>
<protein>
    <recommendedName>
        <fullName evidence="2">Oxidant-induced cell-cycle arrest protein 5</fullName>
    </recommendedName>
</protein>
<dbReference type="SMART" id="SM00164">
    <property type="entry name" value="TBC"/>
    <property type="match status" value="1"/>
</dbReference>
<dbReference type="Gene3D" id="1.10.472.80">
    <property type="entry name" value="Ypt/Rab-GAP domain of gyp1p, domain 3"/>
    <property type="match status" value="1"/>
</dbReference>
<dbReference type="RefSeq" id="XP_003867220.1">
    <property type="nucleotide sequence ID" value="XM_003867172.1"/>
</dbReference>
<dbReference type="Pfam" id="PF00566">
    <property type="entry name" value="RabGAP-TBC"/>
    <property type="match status" value="1"/>
</dbReference>
<dbReference type="HOGENOM" id="CLU_003538_0_1_1"/>
<feature type="compositionally biased region" description="Acidic residues" evidence="4">
    <location>
        <begin position="899"/>
        <end position="909"/>
    </location>
</feature>
<evidence type="ECO:0000256" key="2">
    <source>
        <dbReference type="ARBA" id="ARBA00019144"/>
    </source>
</evidence>
<dbReference type="GO" id="GO:0030427">
    <property type="term" value="C:site of polarized growth"/>
    <property type="evidence" value="ECO:0007669"/>
    <property type="project" value="UniProtKB-ARBA"/>
</dbReference>
<evidence type="ECO:0000259" key="5">
    <source>
        <dbReference type="PROSITE" id="PS50086"/>
    </source>
</evidence>
<dbReference type="FunFam" id="1.10.8.270:FF:000015">
    <property type="entry name" value="GTPase activating protein (Gyp2)"/>
    <property type="match status" value="1"/>
</dbReference>
<dbReference type="GeneID" id="14538201"/>
<name>H8WZB4_CANO9</name>
<organism evidence="6 7">
    <name type="scientific">Candida orthopsilosis (strain 90-125)</name>
    <name type="common">Yeast</name>
    <dbReference type="NCBI Taxonomy" id="1136231"/>
    <lineage>
        <taxon>Eukaryota</taxon>
        <taxon>Fungi</taxon>
        <taxon>Dikarya</taxon>
        <taxon>Ascomycota</taxon>
        <taxon>Saccharomycotina</taxon>
        <taxon>Pichiomycetes</taxon>
        <taxon>Debaryomycetaceae</taxon>
        <taxon>Candida/Lodderomyces clade</taxon>
        <taxon>Candida</taxon>
    </lineage>
</organism>
<comment type="similarity">
    <text evidence="1">Belongs to the OCA5 family.</text>
</comment>
<feature type="domain" description="Rab-GAP TBC" evidence="5">
    <location>
        <begin position="256"/>
        <end position="444"/>
    </location>
</feature>
<dbReference type="InterPro" id="IPR011992">
    <property type="entry name" value="EF-hand-dom_pair"/>
</dbReference>
<dbReference type="eggNOG" id="KOG4347">
    <property type="taxonomic scope" value="Eukaryota"/>
</dbReference>
<dbReference type="InterPro" id="IPR004182">
    <property type="entry name" value="GRAM"/>
</dbReference>
<evidence type="ECO:0000256" key="1">
    <source>
        <dbReference type="ARBA" id="ARBA00005521"/>
    </source>
</evidence>
<feature type="compositionally biased region" description="Low complexity" evidence="4">
    <location>
        <begin position="870"/>
        <end position="896"/>
    </location>
</feature>
<dbReference type="GO" id="GO:0005096">
    <property type="term" value="F:GTPase activator activity"/>
    <property type="evidence" value="ECO:0007669"/>
    <property type="project" value="UniProtKB-KW"/>
</dbReference>
<keyword evidence="7" id="KW-1185">Reference proteome</keyword>
<accession>H8WZB4</accession>
<dbReference type="GO" id="GO:0031267">
    <property type="term" value="F:small GTPase binding"/>
    <property type="evidence" value="ECO:0007669"/>
    <property type="project" value="TreeGrafter"/>
</dbReference>
<feature type="compositionally biased region" description="Basic and acidic residues" evidence="4">
    <location>
        <begin position="713"/>
        <end position="729"/>
    </location>
</feature>
<dbReference type="InterPro" id="IPR035969">
    <property type="entry name" value="Rab-GAP_TBC_sf"/>
</dbReference>
<dbReference type="AlphaFoldDB" id="H8WZB4"/>
<dbReference type="PANTHER" id="PTHR47219">
    <property type="entry name" value="RAB GTPASE-ACTIVATING PROTEIN 1-LIKE"/>
    <property type="match status" value="1"/>
</dbReference>
<dbReference type="SUPFAM" id="SSF47923">
    <property type="entry name" value="Ypt/Rab-GAP domain of gyp1p"/>
    <property type="match status" value="2"/>
</dbReference>
<sequence>MAFFGVLKDKAISTFNEVILDKKVGGDGLTKEQKFCQKFQLPEEERIVQESNVVILYNSDHSEPNNNKFKGPHRYNSFEDDEHEIHFQGRLYLTQHFLIFRDSHDYRDCSFTLQLSTIKKVERETASFDYNFVLSLTTVSKLHIKLYFSGGIRSDNERFAQCLSMTLKKNQSNIKKLKPFIQTCYSEYLLSKNKVSHEVFEHTPPGGLGLVFKFPGNVKESKDKVKLKLWFDLFKENGRNLSLIKTPMFYKLIRVGLPNRLRGEIWELCCGSMYLRLDHQNEYEKLLLDNKDKMSLAIEEIQKDLNRSLPEYAAYQSPEGIESLRKVLTAFSWKNPEVGYCQAMNIVVAALLIYMSEEQAFWTLNVLCDRIVPGYYSKTMYGTLLDQRVFESLVQTTMPILWDHICKNDIQLSVVSLPWFLSLYLSSMPLVFAFRILDIFFMQGPKTLFQVALAILKINGEELLKTEDDGTFISIIKEYFLSLDSSAHPNSPQLKYRNITKFQDLLLVSFKEFSNIDDETIQSHREKHRDTIYQNISTFVKRTEIRHLPKTPNITQSTLDILYDRFYSQVEVSNITKGSGSSTIDFKSFVKFLSEVCDWVHFDENEVETISHDHFLRRLFQNWDSENQNVLSFADLLVGLNSLVESDLMTAMSNFFKLYDVKHNNKIDREGILRISEDLLYITSPWKEGYLLDEITRTAVENEVAEAVLKKQMESEKGAGSEEKEKNHDQNGAIDLPAHIEVNKEKLAAEQTERYLQAASTFINRAFEYAQPEEEELLIKDLAIDEKLKHNVALDPTHPVYLNLATFRMVILADETYELLFSSTFRDSIHLDRPLDLKFDPMRNIRDMFDGLLADGKKVANKVRLRMDSRASQQSQEGSSSSSLRSNRTRTSTLATSRDEEEEERDDDFGVISIDEKDKDMLLATEAQSLGDDVQKRPDIKKQLKKFHDTDKDSGVKLADASSTENGKENLIEFET</sequence>
<dbReference type="PANTHER" id="PTHR47219:SF20">
    <property type="entry name" value="TBC1 DOMAIN FAMILY MEMBER 2B"/>
    <property type="match status" value="1"/>
</dbReference>
<gene>
    <name evidence="6" type="ORF">CORT_0B00610</name>
</gene>
<feature type="region of interest" description="Disordered" evidence="4">
    <location>
        <begin position="866"/>
        <end position="909"/>
    </location>
</feature>
<dbReference type="FunFam" id="1.10.472.80:FF:000021">
    <property type="entry name" value="GTPase activating protein (Gyp2)"/>
    <property type="match status" value="1"/>
</dbReference>
<proteinExistence type="inferred from homology"/>
<dbReference type="OrthoDB" id="17687at2759"/>
<dbReference type="Pfam" id="PF02893">
    <property type="entry name" value="GRAM"/>
    <property type="match status" value="1"/>
</dbReference>
<evidence type="ECO:0000256" key="3">
    <source>
        <dbReference type="ARBA" id="ARBA00022468"/>
    </source>
</evidence>
<evidence type="ECO:0000313" key="7">
    <source>
        <dbReference type="Proteomes" id="UP000005018"/>
    </source>
</evidence>
<keyword evidence="3" id="KW-0343">GTPase activation</keyword>
<feature type="region of interest" description="Disordered" evidence="4">
    <location>
        <begin position="947"/>
        <end position="976"/>
    </location>
</feature>
<dbReference type="Gene3D" id="1.10.238.10">
    <property type="entry name" value="EF-hand"/>
    <property type="match status" value="1"/>
</dbReference>
<dbReference type="InterPro" id="IPR011993">
    <property type="entry name" value="PH-like_dom_sf"/>
</dbReference>
<dbReference type="Gene3D" id="1.10.8.270">
    <property type="entry name" value="putative rabgap domain of human tbc1 domain family member 14 like domains"/>
    <property type="match status" value="1"/>
</dbReference>
<dbReference type="SMART" id="SM00568">
    <property type="entry name" value="GRAM"/>
    <property type="match status" value="1"/>
</dbReference>
<feature type="region of interest" description="Disordered" evidence="4">
    <location>
        <begin position="713"/>
        <end position="732"/>
    </location>
</feature>